<dbReference type="InterPro" id="IPR016047">
    <property type="entry name" value="M23ase_b-sheet_dom"/>
</dbReference>
<dbReference type="EMBL" id="JBEPSD010000001">
    <property type="protein sequence ID" value="MET4568127.1"/>
    <property type="molecule type" value="Genomic_DNA"/>
</dbReference>
<dbReference type="InterPro" id="IPR050570">
    <property type="entry name" value="Cell_wall_metabolism_enzyme"/>
</dbReference>
<accession>A0ABV2PTW6</accession>
<dbReference type="EC" id="3.4.24.-" evidence="2"/>
<evidence type="ECO:0000313" key="2">
    <source>
        <dbReference type="EMBL" id="MET4568127.1"/>
    </source>
</evidence>
<feature type="domain" description="M23ase beta-sheet core" evidence="1">
    <location>
        <begin position="216"/>
        <end position="311"/>
    </location>
</feature>
<name>A0ABV2PTW6_9GAMM</name>
<keyword evidence="3" id="KW-1185">Reference proteome</keyword>
<comment type="caution">
    <text evidence="2">The sequence shown here is derived from an EMBL/GenBank/DDBJ whole genome shotgun (WGS) entry which is preliminary data.</text>
</comment>
<protein>
    <submittedName>
        <fullName evidence="2">Murein DD-endopeptidase</fullName>
        <ecNumber evidence="2">3.4.24.-</ecNumber>
    </submittedName>
</protein>
<dbReference type="SUPFAM" id="SSF51261">
    <property type="entry name" value="Duplicated hybrid motif"/>
    <property type="match status" value="1"/>
</dbReference>
<dbReference type="PANTHER" id="PTHR21666:SF285">
    <property type="entry name" value="M23 FAMILY METALLOPEPTIDASE"/>
    <property type="match status" value="1"/>
</dbReference>
<sequence>MNIRNIATAVILILGLALVGWRTSAHEPAVEMHVGNPLRLAKVMGQQRLVYELHVTNISDVPVELSALDILDAGGKPFLHLEQKALSTRTALKNGGSVLAAHAQTVVYLTVDFGATAPTAIRHRLTVKHGGAETVIMGSSVPVVAIEGPVLAAPLRGGPWVAVYSDEWPRGHRRVFYGTGGHARLPGRFAIDWMKVDAQGRTLRNDSGLASSSLSYGAEVLAVADARVVAARDGITEAARISDNHAHPHPDAAGNYISLALEGGQFATYEHLRPGSLKVAKGDHVSAGQVLAEVGFTGDSTEPHLHFHVSDSPSPLEGEGMPYSLSRVLLLGRFTDWNELGSRRWQDLRPHVVDREFPQGGDVVDFK</sequence>
<dbReference type="RefSeq" id="WP_354546968.1">
    <property type="nucleotide sequence ID" value="NZ_JBEPSD010000001.1"/>
</dbReference>
<dbReference type="GO" id="GO:0016787">
    <property type="term" value="F:hydrolase activity"/>
    <property type="evidence" value="ECO:0007669"/>
    <property type="project" value="UniProtKB-KW"/>
</dbReference>
<evidence type="ECO:0000259" key="1">
    <source>
        <dbReference type="Pfam" id="PF01551"/>
    </source>
</evidence>
<dbReference type="Proteomes" id="UP001549251">
    <property type="component" value="Unassembled WGS sequence"/>
</dbReference>
<dbReference type="CDD" id="cd12797">
    <property type="entry name" value="M23_peptidase"/>
    <property type="match status" value="1"/>
</dbReference>
<gene>
    <name evidence="2" type="ORF">ABIE04_000454</name>
</gene>
<evidence type="ECO:0000313" key="3">
    <source>
        <dbReference type="Proteomes" id="UP001549251"/>
    </source>
</evidence>
<reference evidence="2 3" key="1">
    <citation type="submission" date="2024-06" db="EMBL/GenBank/DDBJ databases">
        <title>Sorghum-associated microbial communities from plants grown in Nebraska, USA.</title>
        <authorList>
            <person name="Schachtman D."/>
        </authorList>
    </citation>
    <scope>NUCLEOTIDE SEQUENCE [LARGE SCALE GENOMIC DNA]</scope>
    <source>
        <strain evidence="2 3">1757</strain>
    </source>
</reference>
<dbReference type="Pfam" id="PF01551">
    <property type="entry name" value="Peptidase_M23"/>
    <property type="match status" value="1"/>
</dbReference>
<dbReference type="InterPro" id="IPR011055">
    <property type="entry name" value="Dup_hybrid_motif"/>
</dbReference>
<proteinExistence type="predicted"/>
<organism evidence="2 3">
    <name type="scientific">Rhodanobacter soli</name>
    <dbReference type="NCBI Taxonomy" id="590609"/>
    <lineage>
        <taxon>Bacteria</taxon>
        <taxon>Pseudomonadati</taxon>
        <taxon>Pseudomonadota</taxon>
        <taxon>Gammaproteobacteria</taxon>
        <taxon>Lysobacterales</taxon>
        <taxon>Rhodanobacteraceae</taxon>
        <taxon>Rhodanobacter</taxon>
    </lineage>
</organism>
<dbReference type="Gene3D" id="2.70.70.10">
    <property type="entry name" value="Glucose Permease (Domain IIA)"/>
    <property type="match status" value="1"/>
</dbReference>
<keyword evidence="2" id="KW-0378">Hydrolase</keyword>
<dbReference type="PANTHER" id="PTHR21666">
    <property type="entry name" value="PEPTIDASE-RELATED"/>
    <property type="match status" value="1"/>
</dbReference>